<sequence>MAEIKFRAAGLAAVISALVVSAPVFAADAVGMRIVRDPVTGQLRAPTAEEAQAMDAAVAKARADATAAAPSSNPDTRAPVEIRSTNGVRYRVNDSFLSYSVITRKADGSLAMQCVTGKETAERLVLDPKAAATAVAHSHKEHTYEEK</sequence>
<comment type="caution">
    <text evidence="2">The sequence shown here is derived from an EMBL/GenBank/DDBJ whole genome shotgun (WGS) entry which is preliminary data.</text>
</comment>
<dbReference type="EMBL" id="QUSW01000001">
    <property type="protein sequence ID" value="RQP25681.1"/>
    <property type="molecule type" value="Genomic_DNA"/>
</dbReference>
<evidence type="ECO:0000313" key="2">
    <source>
        <dbReference type="EMBL" id="RQP25681.1"/>
    </source>
</evidence>
<dbReference type="Proteomes" id="UP000267464">
    <property type="component" value="Unassembled WGS sequence"/>
</dbReference>
<keyword evidence="3" id="KW-1185">Reference proteome</keyword>
<accession>A0A3N7HX94</accession>
<proteinExistence type="predicted"/>
<evidence type="ECO:0000256" key="1">
    <source>
        <dbReference type="SAM" id="SignalP"/>
    </source>
</evidence>
<dbReference type="RefSeq" id="WP_124538334.1">
    <property type="nucleotide sequence ID" value="NZ_QUSW01000001.1"/>
</dbReference>
<evidence type="ECO:0000313" key="3">
    <source>
        <dbReference type="Proteomes" id="UP000267464"/>
    </source>
</evidence>
<reference evidence="2 3" key="2">
    <citation type="submission" date="2018-12" db="EMBL/GenBank/DDBJ databases">
        <title>Rhizobacter gummiphilus sp. nov., a rubber-degrading bacterium isolated from the soil of a botanical garden in Japan.</title>
        <authorList>
            <person name="Shunsuke S.S."/>
        </authorList>
    </citation>
    <scope>NUCLEOTIDE SEQUENCE [LARGE SCALE GENOMIC DNA]</scope>
    <source>
        <strain evidence="2 3">S-16</strain>
    </source>
</reference>
<keyword evidence="1" id="KW-0732">Signal</keyword>
<organism evidence="2 3">
    <name type="scientific">Piscinibacter terrae</name>
    <dbReference type="NCBI Taxonomy" id="2496871"/>
    <lineage>
        <taxon>Bacteria</taxon>
        <taxon>Pseudomonadati</taxon>
        <taxon>Pseudomonadota</taxon>
        <taxon>Betaproteobacteria</taxon>
        <taxon>Burkholderiales</taxon>
        <taxon>Sphaerotilaceae</taxon>
        <taxon>Piscinibacter</taxon>
    </lineage>
</organism>
<gene>
    <name evidence="2" type="ORF">DZC73_00985</name>
</gene>
<dbReference type="AlphaFoldDB" id="A0A3N7HX94"/>
<protein>
    <submittedName>
        <fullName evidence="2">Uncharacterized protein</fullName>
    </submittedName>
</protein>
<feature type="signal peptide" evidence="1">
    <location>
        <begin position="1"/>
        <end position="26"/>
    </location>
</feature>
<reference evidence="2 3" key="1">
    <citation type="submission" date="2018-08" db="EMBL/GenBank/DDBJ databases">
        <authorList>
            <person name="Khan S.A."/>
            <person name="Jeon C.O."/>
            <person name="Chun B.H."/>
            <person name="Jeong S.E."/>
        </authorList>
    </citation>
    <scope>NUCLEOTIDE SEQUENCE [LARGE SCALE GENOMIC DNA]</scope>
    <source>
        <strain evidence="2 3">S-16</strain>
    </source>
</reference>
<dbReference type="OrthoDB" id="8591592at2"/>
<feature type="chain" id="PRO_5017971531" evidence="1">
    <location>
        <begin position="27"/>
        <end position="147"/>
    </location>
</feature>
<name>A0A3N7HX94_9BURK</name>
<dbReference type="NCBIfam" id="NF047450">
    <property type="entry name" value="post-PEP-CTERM_1"/>
    <property type="match status" value="1"/>
</dbReference>